<evidence type="ECO:0000256" key="7">
    <source>
        <dbReference type="RuleBase" id="RU369099"/>
    </source>
</evidence>
<dbReference type="RefSeq" id="XP_056081057.1">
    <property type="nucleotide sequence ID" value="XM_056226819.1"/>
</dbReference>
<dbReference type="AlphaFoldDB" id="A0AA35IYS7"/>
<dbReference type="InterPro" id="IPR009011">
    <property type="entry name" value="Man6P_isomerase_rcpt-bd_dom_sf"/>
</dbReference>
<evidence type="ECO:0000313" key="11">
    <source>
        <dbReference type="EMBL" id="CAI4037942.1"/>
    </source>
</evidence>
<feature type="compositionally biased region" description="Polar residues" evidence="8">
    <location>
        <begin position="502"/>
        <end position="512"/>
    </location>
</feature>
<dbReference type="FunFam" id="2.70.130.10:FF:000031">
    <property type="entry name" value="Yos9p"/>
    <property type="match status" value="1"/>
</dbReference>
<dbReference type="GO" id="GO:0030246">
    <property type="term" value="F:carbohydrate binding"/>
    <property type="evidence" value="ECO:0007669"/>
    <property type="project" value="UniProtKB-UniRule"/>
</dbReference>
<dbReference type="CDD" id="cd11745">
    <property type="entry name" value="Yos9_DD"/>
    <property type="match status" value="1"/>
</dbReference>
<dbReference type="InterPro" id="IPR012913">
    <property type="entry name" value="OS9-like_dom"/>
</dbReference>
<keyword evidence="6" id="KW-1015">Disulfide bond</keyword>
<dbReference type="GO" id="GO:0005789">
    <property type="term" value="C:endoplasmic reticulum membrane"/>
    <property type="evidence" value="ECO:0007669"/>
    <property type="project" value="UniProtKB-SubCell"/>
</dbReference>
<keyword evidence="7" id="KW-0472">Membrane</keyword>
<keyword evidence="4 7" id="KW-0430">Lectin</keyword>
<dbReference type="GO" id="GO:0030970">
    <property type="term" value="P:retrograde protein transport, ER to cytosol"/>
    <property type="evidence" value="ECO:0007669"/>
    <property type="project" value="TreeGrafter"/>
</dbReference>
<gene>
    <name evidence="11" type="primary">SMKI04G2790</name>
    <name evidence="11" type="ORF">SMKI_04G2790</name>
</gene>
<evidence type="ECO:0000256" key="8">
    <source>
        <dbReference type="SAM" id="MobiDB-lite"/>
    </source>
</evidence>
<evidence type="ECO:0000256" key="2">
    <source>
        <dbReference type="ARBA" id="ARBA00009918"/>
    </source>
</evidence>
<organism evidence="11 12">
    <name type="scientific">Saccharomyces mikatae IFO 1815</name>
    <dbReference type="NCBI Taxonomy" id="226126"/>
    <lineage>
        <taxon>Eukaryota</taxon>
        <taxon>Fungi</taxon>
        <taxon>Dikarya</taxon>
        <taxon>Ascomycota</taxon>
        <taxon>Saccharomycotina</taxon>
        <taxon>Saccharomycetes</taxon>
        <taxon>Saccharomycetales</taxon>
        <taxon>Saccharomycetaceae</taxon>
        <taxon>Saccharomyces</taxon>
    </lineage>
</organism>
<proteinExistence type="inferred from homology"/>
<dbReference type="Gene3D" id="3.10.310.60">
    <property type="match status" value="1"/>
</dbReference>
<dbReference type="InterPro" id="IPR045149">
    <property type="entry name" value="OS-9-like"/>
</dbReference>
<reference evidence="11" key="1">
    <citation type="submission" date="2022-10" db="EMBL/GenBank/DDBJ databases">
        <authorList>
            <person name="Byrne P K."/>
        </authorList>
    </citation>
    <scope>NUCLEOTIDE SEQUENCE</scope>
    <source>
        <strain evidence="11">IFO1815</strain>
    </source>
</reference>
<dbReference type="PANTHER" id="PTHR15414:SF0">
    <property type="entry name" value="ENDOPLASMIC RETICULUM LECTIN 1"/>
    <property type="match status" value="1"/>
</dbReference>
<evidence type="ECO:0000256" key="3">
    <source>
        <dbReference type="ARBA" id="ARBA00022729"/>
    </source>
</evidence>
<keyword evidence="3 9" id="KW-0732">Signal</keyword>
<dbReference type="InterPro" id="IPR041039">
    <property type="entry name" value="Yos9_DD"/>
</dbReference>
<name>A0AA35IYS7_SACMI</name>
<evidence type="ECO:0000256" key="1">
    <source>
        <dbReference type="ARBA" id="ARBA00004367"/>
    </source>
</evidence>
<dbReference type="Proteomes" id="UP001161438">
    <property type="component" value="Chromosome 4"/>
</dbReference>
<dbReference type="Pfam" id="PF17880">
    <property type="entry name" value="Yos9_DD"/>
    <property type="match status" value="1"/>
</dbReference>
<dbReference type="PROSITE" id="PS51914">
    <property type="entry name" value="MRH"/>
    <property type="match status" value="1"/>
</dbReference>
<feature type="compositionally biased region" description="Basic and acidic residues" evidence="8">
    <location>
        <begin position="521"/>
        <end position="533"/>
    </location>
</feature>
<evidence type="ECO:0000256" key="6">
    <source>
        <dbReference type="ARBA" id="ARBA00023157"/>
    </source>
</evidence>
<comment type="subcellular location">
    <subcellularLocation>
        <location evidence="1 7">Endoplasmic reticulum membrane</location>
        <topology evidence="1 7">Peripheral membrane protein</topology>
        <orientation evidence="1 7">Lumenal side</orientation>
    </subcellularLocation>
</comment>
<accession>A0AA35IYS7</accession>
<dbReference type="EMBL" id="OX365760">
    <property type="protein sequence ID" value="CAI4037942.1"/>
    <property type="molecule type" value="Genomic_DNA"/>
</dbReference>
<dbReference type="Pfam" id="PF07915">
    <property type="entry name" value="PRKCSH"/>
    <property type="match status" value="1"/>
</dbReference>
<feature type="domain" description="MRH" evidence="10">
    <location>
        <begin position="115"/>
        <end position="241"/>
    </location>
</feature>
<dbReference type="GO" id="GO:0030968">
    <property type="term" value="P:endoplasmic reticulum unfolded protein response"/>
    <property type="evidence" value="ECO:0007669"/>
    <property type="project" value="UniProtKB-UniRule"/>
</dbReference>
<evidence type="ECO:0000313" key="12">
    <source>
        <dbReference type="Proteomes" id="UP001161438"/>
    </source>
</evidence>
<comment type="similarity">
    <text evidence="2 7">Belongs to the OS-9 family.</text>
</comment>
<dbReference type="GeneID" id="80917153"/>
<keyword evidence="5 7" id="KW-0256">Endoplasmic reticulum</keyword>
<comment type="function">
    <text evidence="7">Lectin involved in the quality control of the secretory pathway. As a member of the endoplasmic reticulum-associated degradation lumenal (ERAD-L) surveillance system, targets misfolded endoplasmic reticulum lumenal glycoproteins for degradation.</text>
</comment>
<feature type="region of interest" description="Disordered" evidence="8">
    <location>
        <begin position="502"/>
        <end position="570"/>
    </location>
</feature>
<sequence length="570" mass="63851">MQGKTIYILGAISILVPLVSSLLAPIEDPIVSNKYLITYIDEDTWSDTILHNESAMNSGYIVNMGGNLECFIQNASSQLSDVLENSNEYNNSEKAALLTNTLNQGVRAIFDKLNEKCIFYQAGFWIYEYCPGIEFVQFHGRVNVQTGEIVNRDESLVYRLGKPKPNLDEREFELLYDDVGYYISEIIGSGDTCDVTGAERMVEIQYVCGGSNSGPATIQWVRETKICVYEAQVTIPELCNLELLAKNEDQKNASPIFCRMPGKSSIDTNSLDLITEFEPIFLGSGIYFLRPSNADQRVKLMVTDNVMSNWDVIIDTHYQKFGNAINKMLSLKLVSLPDGHILQPGDSCIWQAEVVDIKDQFQTILSLNILDSQRAEISFNKSLSFNENSGNFISYKIGDPSESTELSQITRLNKAEKNIETIQSEEELISPDNELFLRLSREITEVKELLNEIVGPREMEVIFESIRNQPNNDFELALLNGLKHSLAAGINENNVEQVQANIDDNKNTQGNKDVTELPNRTGEKASDSKKKESTTNSSKEIAKDGSGTTEIVESEETNVNADVFIDHDEL</sequence>
<evidence type="ECO:0000259" key="10">
    <source>
        <dbReference type="PROSITE" id="PS51914"/>
    </source>
</evidence>
<dbReference type="InterPro" id="IPR044865">
    <property type="entry name" value="MRH_dom"/>
</dbReference>
<keyword evidence="12" id="KW-1185">Reference proteome</keyword>
<evidence type="ECO:0000256" key="9">
    <source>
        <dbReference type="SAM" id="SignalP"/>
    </source>
</evidence>
<evidence type="ECO:0000256" key="4">
    <source>
        <dbReference type="ARBA" id="ARBA00022734"/>
    </source>
</evidence>
<dbReference type="GO" id="GO:0005788">
    <property type="term" value="C:endoplasmic reticulum lumen"/>
    <property type="evidence" value="ECO:0007669"/>
    <property type="project" value="UniProtKB-UniRule"/>
</dbReference>
<dbReference type="Gene3D" id="2.70.130.10">
    <property type="entry name" value="Mannose-6-phosphate receptor binding domain"/>
    <property type="match status" value="1"/>
</dbReference>
<evidence type="ECO:0000256" key="5">
    <source>
        <dbReference type="ARBA" id="ARBA00022824"/>
    </source>
</evidence>
<feature type="signal peptide" evidence="9">
    <location>
        <begin position="1"/>
        <end position="21"/>
    </location>
</feature>
<dbReference type="PANTHER" id="PTHR15414">
    <property type="entry name" value="OS-9-RELATED"/>
    <property type="match status" value="1"/>
</dbReference>
<protein>
    <recommendedName>
        <fullName evidence="7">Endoplasmic reticulum lectin</fullName>
    </recommendedName>
    <alternativeName>
        <fullName evidence="7">Protein OS-9 homolog</fullName>
    </alternativeName>
</protein>
<feature type="chain" id="PRO_5041339162" description="Endoplasmic reticulum lectin" evidence="9">
    <location>
        <begin position="22"/>
        <end position="570"/>
    </location>
</feature>